<feature type="transmembrane region" description="Helical" evidence="8">
    <location>
        <begin position="273"/>
        <end position="293"/>
    </location>
</feature>
<dbReference type="PANTHER" id="PTHR30003:SF0">
    <property type="entry name" value="GLYCOLATE PERMEASE GLCA-RELATED"/>
    <property type="match status" value="1"/>
</dbReference>
<comment type="caution">
    <text evidence="9">The sequence shown here is derived from an EMBL/GenBank/DDBJ whole genome shotgun (WGS) entry which is preliminary data.</text>
</comment>
<feature type="transmembrane region" description="Helical" evidence="8">
    <location>
        <begin position="485"/>
        <end position="504"/>
    </location>
</feature>
<evidence type="ECO:0000256" key="4">
    <source>
        <dbReference type="ARBA" id="ARBA00022475"/>
    </source>
</evidence>
<dbReference type="PANTHER" id="PTHR30003">
    <property type="entry name" value="L-LACTATE PERMEASE"/>
    <property type="match status" value="1"/>
</dbReference>
<feature type="transmembrane region" description="Helical" evidence="8">
    <location>
        <begin position="404"/>
        <end position="423"/>
    </location>
</feature>
<evidence type="ECO:0000313" key="9">
    <source>
        <dbReference type="EMBL" id="RHJ85929.1"/>
    </source>
</evidence>
<keyword evidence="4 8" id="KW-1003">Cell membrane</keyword>
<evidence type="ECO:0000256" key="8">
    <source>
        <dbReference type="RuleBase" id="RU365092"/>
    </source>
</evidence>
<keyword evidence="7 8" id="KW-0472">Membrane</keyword>
<evidence type="ECO:0000256" key="5">
    <source>
        <dbReference type="ARBA" id="ARBA00022692"/>
    </source>
</evidence>
<proteinExistence type="inferred from homology"/>
<feature type="transmembrane region" description="Helical" evidence="8">
    <location>
        <begin position="325"/>
        <end position="345"/>
    </location>
</feature>
<evidence type="ECO:0000313" key="10">
    <source>
        <dbReference type="Proteomes" id="UP000284841"/>
    </source>
</evidence>
<comment type="function">
    <text evidence="8">Uptake of L-lactate across the membrane. Can also transport D-lactate and glycolate.</text>
</comment>
<dbReference type="OrthoDB" id="9761056at2"/>
<feature type="transmembrane region" description="Helical" evidence="8">
    <location>
        <begin position="6"/>
        <end position="24"/>
    </location>
</feature>
<keyword evidence="5 8" id="KW-0812">Transmembrane</keyword>
<feature type="transmembrane region" description="Helical" evidence="8">
    <location>
        <begin position="234"/>
        <end position="253"/>
    </location>
</feature>
<comment type="subcellular location">
    <subcellularLocation>
        <location evidence="1 8">Cell membrane</location>
        <topology evidence="1 8">Multi-pass membrane protein</topology>
    </subcellularLocation>
</comment>
<sequence length="505" mass="54106">MERMTSFLLSVAPIIVLFVCLLVVKLSAKLASMITFFAAFAEFLFWVKPGSIGMAITIEKGVMMTVFVGLIAFGAMLLYNLVDVSGGFSIINRWLSNVFRDRFVLFLMISWVFSAFLQGIAGYGLPAVIATTILMKSGFPAAKAAAASLLGHSWAISFGSMGSSIFAIDLVTSTPQKEILTGMSRYGSLGMLCCGLGVCFIYGGAAFVCRGLKYVVPAWAAMTVSLMVMAEYEMVSVIGFVTGMVGVAVMMVVNRLSDRKERSMADAGQKRRLFASVLPYLLIILLSLTFFVLNPGLEISVSFPGYETLQGAVVEAKPDYVVFNILKYPFTIILLTTIASVIYYCRIGRMERKQTGLILQNTIRKIVPTETTLLFLLCTASIMMDGGMTTILSTGIVELTGSGYPFMASLIGMLGAFITGSNTNSNILFGSLQETAALSLGMEPALMCAVQSIAASVGGTIGPTTTALVAAAAGKSGQEIEIYKYTLLPTIVTAMMLGLTNIIFI</sequence>
<keyword evidence="6 8" id="KW-1133">Transmembrane helix</keyword>
<feature type="transmembrane region" description="Helical" evidence="8">
    <location>
        <begin position="62"/>
        <end position="82"/>
    </location>
</feature>
<reference evidence="9 10" key="1">
    <citation type="submission" date="2018-08" db="EMBL/GenBank/DDBJ databases">
        <title>A genome reference for cultivated species of the human gut microbiota.</title>
        <authorList>
            <person name="Zou Y."/>
            <person name="Xue W."/>
            <person name="Luo G."/>
        </authorList>
    </citation>
    <scope>NUCLEOTIDE SEQUENCE [LARGE SCALE GENOMIC DNA]</scope>
    <source>
        <strain evidence="9 10">AM07-24</strain>
    </source>
</reference>
<feature type="transmembrane region" description="Helical" evidence="8">
    <location>
        <begin position="145"/>
        <end position="168"/>
    </location>
</feature>
<accession>A0A415DYJ4</accession>
<dbReference type="STRING" id="1776384.GCA_900086585_01970"/>
<keyword evidence="10" id="KW-1185">Reference proteome</keyword>
<dbReference type="EMBL" id="QRMS01000004">
    <property type="protein sequence ID" value="RHJ85929.1"/>
    <property type="molecule type" value="Genomic_DNA"/>
</dbReference>
<dbReference type="AlphaFoldDB" id="A0A415DYJ4"/>
<feature type="transmembrane region" description="Helical" evidence="8">
    <location>
        <begin position="103"/>
        <end position="125"/>
    </location>
</feature>
<dbReference type="GO" id="GO:0015129">
    <property type="term" value="F:lactate transmembrane transporter activity"/>
    <property type="evidence" value="ECO:0007669"/>
    <property type="project" value="UniProtKB-UniRule"/>
</dbReference>
<dbReference type="Proteomes" id="UP000284841">
    <property type="component" value="Unassembled WGS sequence"/>
</dbReference>
<gene>
    <name evidence="9" type="ORF">DW099_13875</name>
</gene>
<evidence type="ECO:0000256" key="3">
    <source>
        <dbReference type="ARBA" id="ARBA00022448"/>
    </source>
</evidence>
<dbReference type="GO" id="GO:0005886">
    <property type="term" value="C:plasma membrane"/>
    <property type="evidence" value="ECO:0007669"/>
    <property type="project" value="UniProtKB-SubCell"/>
</dbReference>
<comment type="similarity">
    <text evidence="2 8">Belongs to the lactate permease family.</text>
</comment>
<evidence type="ECO:0000256" key="7">
    <source>
        <dbReference type="ARBA" id="ARBA00023136"/>
    </source>
</evidence>
<organism evidence="9 10">
    <name type="scientific">Emergencia timonensis</name>
    <dbReference type="NCBI Taxonomy" id="1776384"/>
    <lineage>
        <taxon>Bacteria</taxon>
        <taxon>Bacillati</taxon>
        <taxon>Bacillota</taxon>
        <taxon>Clostridia</taxon>
        <taxon>Peptostreptococcales</taxon>
        <taxon>Anaerovoracaceae</taxon>
        <taxon>Emergencia</taxon>
    </lineage>
</organism>
<protein>
    <recommendedName>
        <fullName evidence="8">L-lactate permease</fullName>
    </recommendedName>
</protein>
<keyword evidence="3 8" id="KW-0813">Transport</keyword>
<dbReference type="Pfam" id="PF02652">
    <property type="entry name" value="Lactate_perm"/>
    <property type="match status" value="1"/>
</dbReference>
<feature type="transmembrane region" description="Helical" evidence="8">
    <location>
        <begin position="36"/>
        <end position="56"/>
    </location>
</feature>
<feature type="transmembrane region" description="Helical" evidence="8">
    <location>
        <begin position="366"/>
        <end position="384"/>
    </location>
</feature>
<feature type="transmembrane region" description="Helical" evidence="8">
    <location>
        <begin position="189"/>
        <end position="214"/>
    </location>
</feature>
<name>A0A415DYJ4_9FIRM</name>
<evidence type="ECO:0000256" key="6">
    <source>
        <dbReference type="ARBA" id="ARBA00022989"/>
    </source>
</evidence>
<evidence type="ECO:0000256" key="2">
    <source>
        <dbReference type="ARBA" id="ARBA00010100"/>
    </source>
</evidence>
<evidence type="ECO:0000256" key="1">
    <source>
        <dbReference type="ARBA" id="ARBA00004651"/>
    </source>
</evidence>
<dbReference type="InterPro" id="IPR003804">
    <property type="entry name" value="Lactate_perm"/>
</dbReference>
<dbReference type="GO" id="GO:0015295">
    <property type="term" value="F:solute:proton symporter activity"/>
    <property type="evidence" value="ECO:0007669"/>
    <property type="project" value="TreeGrafter"/>
</dbReference>